<keyword evidence="2" id="KW-1185">Reference proteome</keyword>
<evidence type="ECO:0000313" key="2">
    <source>
        <dbReference type="Proteomes" id="UP001177003"/>
    </source>
</evidence>
<dbReference type="AlphaFoldDB" id="A0AA35YZI4"/>
<gene>
    <name evidence="1" type="ORF">LSALG_LOCUS22540</name>
</gene>
<proteinExistence type="predicted"/>
<name>A0AA35YZI4_LACSI</name>
<organism evidence="1 2">
    <name type="scientific">Lactuca saligna</name>
    <name type="common">Willowleaf lettuce</name>
    <dbReference type="NCBI Taxonomy" id="75948"/>
    <lineage>
        <taxon>Eukaryota</taxon>
        <taxon>Viridiplantae</taxon>
        <taxon>Streptophyta</taxon>
        <taxon>Embryophyta</taxon>
        <taxon>Tracheophyta</taxon>
        <taxon>Spermatophyta</taxon>
        <taxon>Magnoliopsida</taxon>
        <taxon>eudicotyledons</taxon>
        <taxon>Gunneridae</taxon>
        <taxon>Pentapetalae</taxon>
        <taxon>asterids</taxon>
        <taxon>campanulids</taxon>
        <taxon>Asterales</taxon>
        <taxon>Asteraceae</taxon>
        <taxon>Cichorioideae</taxon>
        <taxon>Cichorieae</taxon>
        <taxon>Lactucinae</taxon>
        <taxon>Lactuca</taxon>
    </lineage>
</organism>
<dbReference type="EMBL" id="OX465080">
    <property type="protein sequence ID" value="CAI9282918.1"/>
    <property type="molecule type" value="Genomic_DNA"/>
</dbReference>
<reference evidence="1" key="1">
    <citation type="submission" date="2023-04" db="EMBL/GenBank/DDBJ databases">
        <authorList>
            <person name="Vijverberg K."/>
            <person name="Xiong W."/>
            <person name="Schranz E."/>
        </authorList>
    </citation>
    <scope>NUCLEOTIDE SEQUENCE</scope>
</reference>
<sequence length="82" mass="9427">MDEVHDVLEEFKEEEFELQVLEDMPFVDEDISTLNGNDDDKEDTPMNMSWNELNVISSSSIQQIFIDDGLSVASKIKVNNFI</sequence>
<evidence type="ECO:0000313" key="1">
    <source>
        <dbReference type="EMBL" id="CAI9282918.1"/>
    </source>
</evidence>
<dbReference type="Proteomes" id="UP001177003">
    <property type="component" value="Chromosome 4"/>
</dbReference>
<protein>
    <submittedName>
        <fullName evidence="1">Uncharacterized protein</fullName>
    </submittedName>
</protein>
<accession>A0AA35YZI4</accession>